<evidence type="ECO:0008006" key="4">
    <source>
        <dbReference type="Google" id="ProtNLM"/>
    </source>
</evidence>
<dbReference type="Pfam" id="PF04247">
    <property type="entry name" value="SirB"/>
    <property type="match status" value="1"/>
</dbReference>
<feature type="transmembrane region" description="Helical" evidence="1">
    <location>
        <begin position="6"/>
        <end position="24"/>
    </location>
</feature>
<evidence type="ECO:0000313" key="2">
    <source>
        <dbReference type="EMBL" id="MUG31610.1"/>
    </source>
</evidence>
<keyword evidence="3" id="KW-1185">Reference proteome</keyword>
<dbReference type="Proteomes" id="UP000442109">
    <property type="component" value="Unassembled WGS sequence"/>
</dbReference>
<keyword evidence="1" id="KW-0812">Transmembrane</keyword>
<keyword evidence="1" id="KW-1133">Transmembrane helix</keyword>
<feature type="transmembrane region" description="Helical" evidence="1">
    <location>
        <begin position="96"/>
        <end position="113"/>
    </location>
</feature>
<reference evidence="2 3" key="1">
    <citation type="journal article" date="2019" name="PLoS ONE">
        <title>Pup mortality in New Zealand sea lions (Phocarctos hookeri) at Enderby Island, Auckland Islands, 2013-18.</title>
        <authorList>
            <person name="Michael S.A."/>
            <person name="Hayman D.T.S."/>
            <person name="Gray R."/>
            <person name="Zhang J."/>
            <person name="Rogers L."/>
            <person name="Roe W.D."/>
        </authorList>
    </citation>
    <scope>NUCLEOTIDE SEQUENCE [LARGE SCALE GENOMIC DNA]</scope>
    <source>
        <strain evidence="2 3">SM868</strain>
    </source>
</reference>
<accession>A0A844LYV6</accession>
<feature type="transmembrane region" description="Helical" evidence="1">
    <location>
        <begin position="63"/>
        <end position="84"/>
    </location>
</feature>
<comment type="caution">
    <text evidence="2">The sequence shown here is derived from an EMBL/GenBank/DDBJ whole genome shotgun (WGS) entry which is preliminary data.</text>
</comment>
<keyword evidence="1" id="KW-0472">Membrane</keyword>
<dbReference type="PIRSF" id="PIRSF005610">
    <property type="entry name" value="SirB"/>
    <property type="match status" value="1"/>
</dbReference>
<sequence>MKHMHMLMAFITIALFLWQSYLVLAKGERFDKKGKIATHIVYTLLIISGAITVMPLLSTGAPLQWVAAKIILLLAAISASIKAFRATATVAQSKAGIFIALVAYIGIVTLAFVKPGNFF</sequence>
<gene>
    <name evidence="2" type="ORF">GB996_02250</name>
</gene>
<dbReference type="OrthoDB" id="6649712at2"/>
<feature type="transmembrane region" description="Helical" evidence="1">
    <location>
        <begin position="36"/>
        <end position="57"/>
    </location>
</feature>
<dbReference type="RefSeq" id="WP_011959503.1">
    <property type="nucleotide sequence ID" value="NZ_WFKQ01000001.1"/>
</dbReference>
<evidence type="ECO:0000313" key="3">
    <source>
        <dbReference type="Proteomes" id="UP000442109"/>
    </source>
</evidence>
<evidence type="ECO:0000256" key="1">
    <source>
        <dbReference type="SAM" id="Phobius"/>
    </source>
</evidence>
<organism evidence="2 3">
    <name type="scientific">Psychrobacter sanguinis</name>
    <dbReference type="NCBI Taxonomy" id="861445"/>
    <lineage>
        <taxon>Bacteria</taxon>
        <taxon>Pseudomonadati</taxon>
        <taxon>Pseudomonadota</taxon>
        <taxon>Gammaproteobacteria</taxon>
        <taxon>Moraxellales</taxon>
        <taxon>Moraxellaceae</taxon>
        <taxon>Psychrobacter</taxon>
    </lineage>
</organism>
<dbReference type="AlphaFoldDB" id="A0A844LYV6"/>
<name>A0A844LYV6_9GAMM</name>
<protein>
    <recommendedName>
        <fullName evidence="4">Invasion gene expression up-regulator, SirB</fullName>
    </recommendedName>
</protein>
<proteinExistence type="predicted"/>
<dbReference type="EMBL" id="WFKQ01000001">
    <property type="protein sequence ID" value="MUG31610.1"/>
    <property type="molecule type" value="Genomic_DNA"/>
</dbReference>
<dbReference type="InterPro" id="IPR007360">
    <property type="entry name" value="SirB"/>
</dbReference>